<dbReference type="EMBL" id="GGEC01068303">
    <property type="protein sequence ID" value="MBX48787.1"/>
    <property type="molecule type" value="Transcribed_RNA"/>
</dbReference>
<proteinExistence type="predicted"/>
<reference evidence="1" key="1">
    <citation type="submission" date="2018-02" db="EMBL/GenBank/DDBJ databases">
        <title>Rhizophora mucronata_Transcriptome.</title>
        <authorList>
            <person name="Meera S.P."/>
            <person name="Sreeshan A."/>
            <person name="Augustine A."/>
        </authorList>
    </citation>
    <scope>NUCLEOTIDE SEQUENCE</scope>
    <source>
        <tissue evidence="1">Leaf</tissue>
    </source>
</reference>
<sequence>MQHHVLRIHDSVHTFPVYASIEGVIIRTKWVIASKLFAGRRSLRAVHRMTLIETIFTRLTLNPS</sequence>
<accession>A0A2P2P228</accession>
<organism evidence="1">
    <name type="scientific">Rhizophora mucronata</name>
    <name type="common">Asiatic mangrove</name>
    <dbReference type="NCBI Taxonomy" id="61149"/>
    <lineage>
        <taxon>Eukaryota</taxon>
        <taxon>Viridiplantae</taxon>
        <taxon>Streptophyta</taxon>
        <taxon>Embryophyta</taxon>
        <taxon>Tracheophyta</taxon>
        <taxon>Spermatophyta</taxon>
        <taxon>Magnoliopsida</taxon>
        <taxon>eudicotyledons</taxon>
        <taxon>Gunneridae</taxon>
        <taxon>Pentapetalae</taxon>
        <taxon>rosids</taxon>
        <taxon>fabids</taxon>
        <taxon>Malpighiales</taxon>
        <taxon>Rhizophoraceae</taxon>
        <taxon>Rhizophora</taxon>
    </lineage>
</organism>
<name>A0A2P2P228_RHIMU</name>
<dbReference type="AlphaFoldDB" id="A0A2P2P228"/>
<evidence type="ECO:0000313" key="1">
    <source>
        <dbReference type="EMBL" id="MBX48787.1"/>
    </source>
</evidence>
<protein>
    <submittedName>
        <fullName evidence="1">Uncharacterized protein</fullName>
    </submittedName>
</protein>